<dbReference type="PANTHER" id="PTHR47810:SF1">
    <property type="entry name" value="DNA LIGASE B"/>
    <property type="match status" value="1"/>
</dbReference>
<dbReference type="Pfam" id="PF01653">
    <property type="entry name" value="DNA_ligase_aden"/>
    <property type="match status" value="1"/>
</dbReference>
<evidence type="ECO:0000256" key="3">
    <source>
        <dbReference type="ARBA" id="ARBA00022763"/>
    </source>
</evidence>
<dbReference type="STRING" id="445710.ATSB10_33290"/>
<keyword evidence="8" id="KW-0732">Signal</keyword>
<keyword evidence="11" id="KW-1185">Reference proteome</keyword>
<dbReference type="Gene3D" id="1.10.150.20">
    <property type="entry name" value="5' to 3' exonuclease, C-terminal subdomain"/>
    <property type="match status" value="1"/>
</dbReference>
<dbReference type="HAMAP" id="MF_01587">
    <property type="entry name" value="DNA_ligase_B"/>
    <property type="match status" value="1"/>
</dbReference>
<dbReference type="KEGG" id="dtx:ATSB10_33290"/>
<comment type="catalytic activity">
    <reaction evidence="6 7">
        <text>NAD(+) + (deoxyribonucleotide)n-3'-hydroxyl + 5'-phospho-(deoxyribonucleotide)m = (deoxyribonucleotide)n+m + AMP + beta-nicotinamide D-nucleotide.</text>
        <dbReference type="EC" id="6.5.1.2"/>
    </reaction>
</comment>
<dbReference type="GO" id="GO:0006281">
    <property type="term" value="P:DNA repair"/>
    <property type="evidence" value="ECO:0007669"/>
    <property type="project" value="UniProtKB-KW"/>
</dbReference>
<dbReference type="PATRIC" id="fig|445710.3.peg.3329"/>
<dbReference type="RefSeq" id="WP_063673772.1">
    <property type="nucleotide sequence ID" value="NZ_CP014841.1"/>
</dbReference>
<organism evidence="10 11">
    <name type="scientific">Dyella thiooxydans</name>
    <dbReference type="NCBI Taxonomy" id="445710"/>
    <lineage>
        <taxon>Bacteria</taxon>
        <taxon>Pseudomonadati</taxon>
        <taxon>Pseudomonadota</taxon>
        <taxon>Gammaproteobacteria</taxon>
        <taxon>Lysobacterales</taxon>
        <taxon>Rhodanobacteraceae</taxon>
        <taxon>Dyella</taxon>
    </lineage>
</organism>
<sequence>MRWTAKPAGSVLLALAWMATGAAQAGCPAWPRARARQELQGLHDRLAAWNHAYRVDGTSPVSDAVYDQSLAQYKQWRSCFPPLAPPELPHLADAGGRVRAPVAQTGLAKLPDAAAVQSWIAARGGRDLWIQPKADGVAVTLLYEHGDLREAVSRGDGTHGSNWTAVARRIAAVPKHLPNAPARVVLQGELVWRLPGHVQARDGGGNARSRVAGALARGSLDEVTAAHIGLFVWDWPTGPLAMRDRLAGLRAMGLGDSAALTEPVTTVVGATAWRERWYRQALPFAADGVVLRQGTRPAAGTWRAAPPDWAVAWKFPAAQALATVRAVEFHSGRSGRVSVVLALEPVQLGDHRVQRVNVGSLARWRRLDVRPGDRVDLSLAGLTIPRLDGVAWRPAQRAPLPQPPPRHGPMDCWRYIPGCRAQFLARLAWLGSRHGLDLAGVGEGTWQRLAEAGQLHGLLDWMALDEARLARVDGIGPARARTIAAAFAAARRMAFPRWLSALAPPPMGDAAAPDWATLASRSVAQWQQAPGIGALRARRLHAFFRHPDVVALATRLHAAGVAGF</sequence>
<dbReference type="InterPro" id="IPR013839">
    <property type="entry name" value="DNAligase_adenylation"/>
</dbReference>
<evidence type="ECO:0000256" key="7">
    <source>
        <dbReference type="HAMAP-Rule" id="MF_01587"/>
    </source>
</evidence>
<dbReference type="Gene3D" id="3.30.470.30">
    <property type="entry name" value="DNA ligase/mRNA capping enzyme"/>
    <property type="match status" value="1"/>
</dbReference>
<dbReference type="InterPro" id="IPR050326">
    <property type="entry name" value="NAD_dep_DNA_ligaseB"/>
</dbReference>
<evidence type="ECO:0000256" key="4">
    <source>
        <dbReference type="ARBA" id="ARBA00023027"/>
    </source>
</evidence>
<accession>A0A160N447</accession>
<evidence type="ECO:0000256" key="8">
    <source>
        <dbReference type="SAM" id="SignalP"/>
    </source>
</evidence>
<protein>
    <recommendedName>
        <fullName evidence="7">DNA ligase B</fullName>
        <ecNumber evidence="7">6.5.1.2</ecNumber>
    </recommendedName>
    <alternativeName>
        <fullName evidence="7">Polydeoxyribonucleotide synthase [NAD(+)] B</fullName>
    </alternativeName>
</protein>
<feature type="domain" description="NAD-dependent DNA ligase N-terminal" evidence="9">
    <location>
        <begin position="34"/>
        <end position="435"/>
    </location>
</feature>
<dbReference type="InterPro" id="IPR013840">
    <property type="entry name" value="DNAligase_N"/>
</dbReference>
<dbReference type="SMART" id="SM00532">
    <property type="entry name" value="LIGANc"/>
    <property type="match status" value="1"/>
</dbReference>
<gene>
    <name evidence="7" type="primary">ligB</name>
    <name evidence="10" type="ORF">ATSB10_33290</name>
</gene>
<dbReference type="Pfam" id="PF03120">
    <property type="entry name" value="OB_DNA_ligase"/>
    <property type="match status" value="1"/>
</dbReference>
<evidence type="ECO:0000256" key="5">
    <source>
        <dbReference type="ARBA" id="ARBA00023204"/>
    </source>
</evidence>
<feature type="chain" id="PRO_5007818014" description="DNA ligase B" evidence="8">
    <location>
        <begin position="26"/>
        <end position="564"/>
    </location>
</feature>
<dbReference type="SUPFAM" id="SSF47781">
    <property type="entry name" value="RuvA domain 2-like"/>
    <property type="match status" value="1"/>
</dbReference>
<evidence type="ECO:0000313" key="10">
    <source>
        <dbReference type="EMBL" id="AND70783.1"/>
    </source>
</evidence>
<dbReference type="InterPro" id="IPR012340">
    <property type="entry name" value="NA-bd_OB-fold"/>
</dbReference>
<dbReference type="SUPFAM" id="SSF56091">
    <property type="entry name" value="DNA ligase/mRNA capping enzyme, catalytic domain"/>
    <property type="match status" value="1"/>
</dbReference>
<keyword evidence="5 7" id="KW-0234">DNA repair</keyword>
<dbReference type="InterPro" id="IPR010994">
    <property type="entry name" value="RuvA_2-like"/>
</dbReference>
<dbReference type="EC" id="6.5.1.2" evidence="7"/>
<dbReference type="Gene3D" id="2.40.50.140">
    <property type="entry name" value="Nucleic acid-binding proteins"/>
    <property type="match status" value="1"/>
</dbReference>
<evidence type="ECO:0000256" key="6">
    <source>
        <dbReference type="ARBA" id="ARBA00034005"/>
    </source>
</evidence>
<dbReference type="Gene3D" id="1.10.287.610">
    <property type="entry name" value="Helix hairpin bin"/>
    <property type="match status" value="1"/>
</dbReference>
<comment type="function">
    <text evidence="7">Catalyzes the formation of phosphodiester linkages between 5'-phosphoryl and 3'-hydroxyl groups in double-stranded DNA using NAD as a coenzyme and as the energy source for the reaction.</text>
</comment>
<dbReference type="AlphaFoldDB" id="A0A160N447"/>
<feature type="active site" description="N6-AMP-lysine intermediate" evidence="7">
    <location>
        <position position="133"/>
    </location>
</feature>
<proteinExistence type="inferred from homology"/>
<keyword evidence="2 7" id="KW-0235">DNA replication</keyword>
<evidence type="ECO:0000256" key="2">
    <source>
        <dbReference type="ARBA" id="ARBA00022705"/>
    </source>
</evidence>
<keyword evidence="3 7" id="KW-0227">DNA damage</keyword>
<dbReference type="PANTHER" id="PTHR47810">
    <property type="entry name" value="DNA LIGASE"/>
    <property type="match status" value="1"/>
</dbReference>
<dbReference type="GO" id="GO:0006260">
    <property type="term" value="P:DNA replication"/>
    <property type="evidence" value="ECO:0007669"/>
    <property type="project" value="UniProtKB-KW"/>
</dbReference>
<dbReference type="NCBIfam" id="NF005987">
    <property type="entry name" value="PRK08097.1"/>
    <property type="match status" value="1"/>
</dbReference>
<reference evidence="10 11" key="1">
    <citation type="submission" date="2016-02" db="EMBL/GenBank/DDBJ databases">
        <title>Complete genome sequencing and analysis of ATSB10, Dyella thiooxydans isolated from rhizosphere soil of sunflower (Helianthus annuus L.).</title>
        <authorList>
            <person name="Lee Y."/>
            <person name="Hwangbo K."/>
            <person name="Chung H."/>
            <person name="Yoo J."/>
            <person name="Kim K.Y."/>
            <person name="Sa T.M."/>
            <person name="Um Y."/>
            <person name="Madhaiyan M."/>
        </authorList>
    </citation>
    <scope>NUCLEOTIDE SEQUENCE [LARGE SCALE GENOMIC DNA]</scope>
    <source>
        <strain evidence="10 11">ATSB10</strain>
    </source>
</reference>
<evidence type="ECO:0000256" key="1">
    <source>
        <dbReference type="ARBA" id="ARBA00022598"/>
    </source>
</evidence>
<dbReference type="GO" id="GO:0003911">
    <property type="term" value="F:DNA ligase (NAD+) activity"/>
    <property type="evidence" value="ECO:0007669"/>
    <property type="project" value="UniProtKB-UniRule"/>
</dbReference>
<name>A0A160N447_9GAMM</name>
<dbReference type="Proteomes" id="UP000077255">
    <property type="component" value="Chromosome"/>
</dbReference>
<comment type="similarity">
    <text evidence="7">Belongs to the NAD-dependent DNA ligase family. LigB subfamily.</text>
</comment>
<dbReference type="Pfam" id="PF14520">
    <property type="entry name" value="HHH_5"/>
    <property type="match status" value="1"/>
</dbReference>
<evidence type="ECO:0000313" key="11">
    <source>
        <dbReference type="Proteomes" id="UP000077255"/>
    </source>
</evidence>
<keyword evidence="1 7" id="KW-0436">Ligase</keyword>
<dbReference type="InterPro" id="IPR020923">
    <property type="entry name" value="DNA_ligase_B"/>
</dbReference>
<dbReference type="SUPFAM" id="SSF50249">
    <property type="entry name" value="Nucleic acid-binding proteins"/>
    <property type="match status" value="1"/>
</dbReference>
<dbReference type="EMBL" id="CP014841">
    <property type="protein sequence ID" value="AND70783.1"/>
    <property type="molecule type" value="Genomic_DNA"/>
</dbReference>
<evidence type="ECO:0000259" key="9">
    <source>
        <dbReference type="SMART" id="SM00532"/>
    </source>
</evidence>
<feature type="signal peptide" evidence="8">
    <location>
        <begin position="1"/>
        <end position="25"/>
    </location>
</feature>
<dbReference type="OrthoDB" id="9759736at2"/>
<keyword evidence="4 7" id="KW-0520">NAD</keyword>
<dbReference type="InterPro" id="IPR004150">
    <property type="entry name" value="NAD_DNA_ligase_OB"/>
</dbReference>